<feature type="chain" id="PRO_5045115399" description="Spore coat protein U/FanG domain-containing protein" evidence="1">
    <location>
        <begin position="30"/>
        <end position="170"/>
    </location>
</feature>
<reference evidence="3" key="1">
    <citation type="submission" date="2021-11" db="EMBL/GenBank/DDBJ databases">
        <authorList>
            <person name="Rodrigo-Torres L."/>
            <person name="Arahal R. D."/>
            <person name="Lucena T."/>
        </authorList>
    </citation>
    <scope>NUCLEOTIDE SEQUENCE</scope>
    <source>
        <strain evidence="3">CECT 7928</strain>
    </source>
</reference>
<proteinExistence type="predicted"/>
<evidence type="ECO:0000313" key="4">
    <source>
        <dbReference type="Proteomes" id="UP000838748"/>
    </source>
</evidence>
<dbReference type="Pfam" id="PF05229">
    <property type="entry name" value="SCPU"/>
    <property type="match status" value="1"/>
</dbReference>
<dbReference type="Proteomes" id="UP000838748">
    <property type="component" value="Unassembled WGS sequence"/>
</dbReference>
<keyword evidence="4" id="KW-1185">Reference proteome</keyword>
<feature type="signal peptide" evidence="1">
    <location>
        <begin position="1"/>
        <end position="29"/>
    </location>
</feature>
<protein>
    <recommendedName>
        <fullName evidence="2">Spore coat protein U/FanG domain-containing protein</fullName>
    </recommendedName>
</protein>
<comment type="caution">
    <text evidence="3">The sequence shown here is derived from an EMBL/GenBank/DDBJ whole genome shotgun (WGS) entry which is preliminary data.</text>
</comment>
<feature type="domain" description="Spore coat protein U/FanG" evidence="2">
    <location>
        <begin position="36"/>
        <end position="151"/>
    </location>
</feature>
<gene>
    <name evidence="3" type="ORF">VMF7928_01001</name>
</gene>
<dbReference type="RefSeq" id="WP_237360372.1">
    <property type="nucleotide sequence ID" value="NZ_CAKLDM010000001.1"/>
</dbReference>
<name>A0ABN8E2I3_9VIBR</name>
<sequence>MKYFYKSKNICCQLLAFTIAILTATKVLAVTESNSIILNSSCNVQVKDIAFGYVRRGSSSPAIGAFRILCGGANLSDGTIGYRIWQSNHQLEHTENGASYSLYANASHSAPLGNTPFGTQVIKGTFSIRNRHGESGWIPLYASLTIDRNAPPQQISRSIPLKYSLNYLLG</sequence>
<dbReference type="EMBL" id="CAKLDM010000001">
    <property type="protein sequence ID" value="CAH0537223.1"/>
    <property type="molecule type" value="Genomic_DNA"/>
</dbReference>
<accession>A0ABN8E2I3</accession>
<evidence type="ECO:0000313" key="3">
    <source>
        <dbReference type="EMBL" id="CAH0537223.1"/>
    </source>
</evidence>
<organism evidence="3 4">
    <name type="scientific">Vibrio marisflavi CECT 7928</name>
    <dbReference type="NCBI Taxonomy" id="634439"/>
    <lineage>
        <taxon>Bacteria</taxon>
        <taxon>Pseudomonadati</taxon>
        <taxon>Pseudomonadota</taxon>
        <taxon>Gammaproteobacteria</taxon>
        <taxon>Vibrionales</taxon>
        <taxon>Vibrionaceae</taxon>
        <taxon>Vibrio</taxon>
    </lineage>
</organism>
<keyword evidence="1" id="KW-0732">Signal</keyword>
<dbReference type="InterPro" id="IPR007893">
    <property type="entry name" value="Spore_coat_U/FanG"/>
</dbReference>
<evidence type="ECO:0000259" key="2">
    <source>
        <dbReference type="Pfam" id="PF05229"/>
    </source>
</evidence>
<evidence type="ECO:0000256" key="1">
    <source>
        <dbReference type="SAM" id="SignalP"/>
    </source>
</evidence>